<dbReference type="PANTHER" id="PTHR42895">
    <property type="entry name" value="IRON-SULFUR CLUSTER-BINDING PROTEIN-RELATED"/>
    <property type="match status" value="1"/>
</dbReference>
<protein>
    <submittedName>
        <fullName evidence="3">Ferredoxin III</fullName>
    </submittedName>
</protein>
<dbReference type="EMBL" id="CP019791">
    <property type="protein sequence ID" value="AQT69470.1"/>
    <property type="molecule type" value="Genomic_DNA"/>
</dbReference>
<evidence type="ECO:0000256" key="1">
    <source>
        <dbReference type="SAM" id="MobiDB-lite"/>
    </source>
</evidence>
<reference evidence="4" key="1">
    <citation type="submission" date="2017-02" db="EMBL/GenBank/DDBJ databases">
        <title>Comparative genomics and description of representatives of a novel lineage of planctomycetes thriving in anoxic sediments.</title>
        <authorList>
            <person name="Spring S."/>
            <person name="Bunk B."/>
            <person name="Sproer C."/>
        </authorList>
    </citation>
    <scope>NUCLEOTIDE SEQUENCE [LARGE SCALE GENOMIC DNA]</scope>
    <source>
        <strain evidence="4">ST-NAGAB-D1</strain>
    </source>
</reference>
<gene>
    <name evidence="3" type="ORF">STSP2_02661</name>
</gene>
<evidence type="ECO:0000313" key="3">
    <source>
        <dbReference type="EMBL" id="AQT69470.1"/>
    </source>
</evidence>
<dbReference type="KEGG" id="alus:STSP2_02661"/>
<feature type="domain" description="4Fe-4S ferredoxin-type" evidence="2">
    <location>
        <begin position="5"/>
        <end position="34"/>
    </location>
</feature>
<evidence type="ECO:0000259" key="2">
    <source>
        <dbReference type="PROSITE" id="PS51379"/>
    </source>
</evidence>
<name>A0A1U9NPD5_9BACT</name>
<sequence>MAKREIVKIDESKCNGCGDCVTACAENAIEIIDGKAKLVSEIYCDGLGACLGHCPMDAISIEERDAEEFDEEATNERIKAQENAKKRPSGGGCPGMMAQMFQGKRGDSEQRDGDTSSQLAQWPVQLALVSPNAEYFKNSDLVLAADCVAFAMGNFHSEILKDHSLAIACPKLDNTGPYVDKLAEIIRQNDLNSLSVLHMQVPCCSGLTRLAKQAVEASGKDMKFDDVTVSLHGEVLERTTM</sequence>
<dbReference type="Proteomes" id="UP000189674">
    <property type="component" value="Chromosome"/>
</dbReference>
<dbReference type="RefSeq" id="WP_146663155.1">
    <property type="nucleotide sequence ID" value="NZ_CP019791.1"/>
</dbReference>
<dbReference type="AlphaFoldDB" id="A0A1U9NPD5"/>
<dbReference type="PROSITE" id="PS51379">
    <property type="entry name" value="4FE4S_FER_2"/>
    <property type="match status" value="2"/>
</dbReference>
<dbReference type="STRING" id="1936003.STSP2_02661"/>
<dbReference type="Gene3D" id="3.30.70.20">
    <property type="match status" value="1"/>
</dbReference>
<dbReference type="InterPro" id="IPR052911">
    <property type="entry name" value="Corrinoid_activation_enz"/>
</dbReference>
<dbReference type="PANTHER" id="PTHR42895:SF1">
    <property type="entry name" value="IRON-SULFUR CLUSTER PROTEIN"/>
    <property type="match status" value="1"/>
</dbReference>
<evidence type="ECO:0000313" key="4">
    <source>
        <dbReference type="Proteomes" id="UP000189674"/>
    </source>
</evidence>
<feature type="compositionally biased region" description="Basic and acidic residues" evidence="1">
    <location>
        <begin position="104"/>
        <end position="114"/>
    </location>
</feature>
<dbReference type="OrthoDB" id="9804603at2"/>
<feature type="region of interest" description="Disordered" evidence="1">
    <location>
        <begin position="80"/>
        <end position="116"/>
    </location>
</feature>
<accession>A0A1U9NPD5</accession>
<dbReference type="Pfam" id="PF12837">
    <property type="entry name" value="Fer4_6"/>
    <property type="match status" value="1"/>
</dbReference>
<dbReference type="SUPFAM" id="SSF54862">
    <property type="entry name" value="4Fe-4S ferredoxins"/>
    <property type="match status" value="1"/>
</dbReference>
<proteinExistence type="predicted"/>
<keyword evidence="4" id="KW-1185">Reference proteome</keyword>
<dbReference type="InterPro" id="IPR017896">
    <property type="entry name" value="4Fe4S_Fe-S-bd"/>
</dbReference>
<organism evidence="3 4">
    <name type="scientific">Anaerohalosphaera lusitana</name>
    <dbReference type="NCBI Taxonomy" id="1936003"/>
    <lineage>
        <taxon>Bacteria</taxon>
        <taxon>Pseudomonadati</taxon>
        <taxon>Planctomycetota</taxon>
        <taxon>Phycisphaerae</taxon>
        <taxon>Sedimentisphaerales</taxon>
        <taxon>Anaerohalosphaeraceae</taxon>
        <taxon>Anaerohalosphaera</taxon>
    </lineage>
</organism>
<feature type="domain" description="4Fe-4S ferredoxin-type" evidence="2">
    <location>
        <begin position="35"/>
        <end position="64"/>
    </location>
</feature>